<proteinExistence type="predicted"/>
<dbReference type="EMBL" id="BMTU01000015">
    <property type="protein sequence ID" value="GGR01882.1"/>
    <property type="molecule type" value="Genomic_DNA"/>
</dbReference>
<protein>
    <submittedName>
        <fullName evidence="2">Uncharacterized protein</fullName>
    </submittedName>
</protein>
<organism evidence="2 3">
    <name type="scientific">Streptomyces pilosus</name>
    <dbReference type="NCBI Taxonomy" id="28893"/>
    <lineage>
        <taxon>Bacteria</taxon>
        <taxon>Bacillati</taxon>
        <taxon>Actinomycetota</taxon>
        <taxon>Actinomycetes</taxon>
        <taxon>Kitasatosporales</taxon>
        <taxon>Streptomycetaceae</taxon>
        <taxon>Streptomyces</taxon>
    </lineage>
</organism>
<accession>A0A918C1A3</accession>
<gene>
    <name evidence="2" type="ORF">GCM10010280_57280</name>
</gene>
<comment type="caution">
    <text evidence="2">The sequence shown here is derived from an EMBL/GenBank/DDBJ whole genome shotgun (WGS) entry which is preliminary data.</text>
</comment>
<dbReference type="RefSeq" id="WP_189560936.1">
    <property type="nucleotide sequence ID" value="NZ_BMTU01000015.1"/>
</dbReference>
<evidence type="ECO:0000313" key="3">
    <source>
        <dbReference type="Proteomes" id="UP000656732"/>
    </source>
</evidence>
<dbReference type="Proteomes" id="UP000656732">
    <property type="component" value="Unassembled WGS sequence"/>
</dbReference>
<reference evidence="2" key="2">
    <citation type="submission" date="2020-09" db="EMBL/GenBank/DDBJ databases">
        <authorList>
            <person name="Sun Q."/>
            <person name="Ohkuma M."/>
        </authorList>
    </citation>
    <scope>NUCLEOTIDE SEQUENCE</scope>
    <source>
        <strain evidence="2">JCM 4403</strain>
    </source>
</reference>
<sequence length="59" mass="6012">MSEQRDEKTTEVTASKPEDGLELGLQELEALEAPGFWTGFSAGTAVSGAAIASAAIVAT</sequence>
<evidence type="ECO:0000313" key="2">
    <source>
        <dbReference type="EMBL" id="GGR01882.1"/>
    </source>
</evidence>
<evidence type="ECO:0000256" key="1">
    <source>
        <dbReference type="SAM" id="MobiDB-lite"/>
    </source>
</evidence>
<keyword evidence="3" id="KW-1185">Reference proteome</keyword>
<dbReference type="AlphaFoldDB" id="A0A918C1A3"/>
<feature type="compositionally biased region" description="Basic and acidic residues" evidence="1">
    <location>
        <begin position="1"/>
        <end position="10"/>
    </location>
</feature>
<dbReference type="NCBIfam" id="NF041808">
    <property type="entry name" value="daptide_123"/>
    <property type="match status" value="1"/>
</dbReference>
<reference evidence="2" key="1">
    <citation type="journal article" date="2014" name="Int. J. Syst. Evol. Microbiol.">
        <title>Complete genome sequence of Corynebacterium casei LMG S-19264T (=DSM 44701T), isolated from a smear-ripened cheese.</title>
        <authorList>
            <consortium name="US DOE Joint Genome Institute (JGI-PGF)"/>
            <person name="Walter F."/>
            <person name="Albersmeier A."/>
            <person name="Kalinowski J."/>
            <person name="Ruckert C."/>
        </authorList>
    </citation>
    <scope>NUCLEOTIDE SEQUENCE</scope>
    <source>
        <strain evidence="2">JCM 4403</strain>
    </source>
</reference>
<name>A0A918C1A3_9ACTN</name>
<feature type="region of interest" description="Disordered" evidence="1">
    <location>
        <begin position="1"/>
        <end position="21"/>
    </location>
</feature>